<reference evidence="7 8" key="1">
    <citation type="submission" date="2020-01" db="EMBL/GenBank/DDBJ databases">
        <title>Draft genome assembly of Ensifer adhaerens T173.</title>
        <authorList>
            <person name="Craig J.E."/>
            <person name="Stinchcombe J.R."/>
        </authorList>
    </citation>
    <scope>NUCLEOTIDE SEQUENCE [LARGE SCALE GENOMIC DNA]</scope>
    <source>
        <strain evidence="7 8">T173</strain>
    </source>
</reference>
<dbReference type="EMBL" id="WXFA01000057">
    <property type="protein sequence ID" value="MBM3095823.1"/>
    <property type="molecule type" value="Genomic_DNA"/>
</dbReference>
<keyword evidence="5" id="KW-0732">Signal</keyword>
<protein>
    <submittedName>
        <fullName evidence="7">Beta-mannosidase</fullName>
    </submittedName>
</protein>
<proteinExistence type="inferred from homology"/>
<evidence type="ECO:0000256" key="2">
    <source>
        <dbReference type="ARBA" id="ARBA00022801"/>
    </source>
</evidence>
<feature type="domain" description="GH26" evidence="6">
    <location>
        <begin position="22"/>
        <end position="332"/>
    </location>
</feature>
<dbReference type="PANTHER" id="PTHR40079">
    <property type="entry name" value="MANNAN ENDO-1,4-BETA-MANNOSIDASE E-RELATED"/>
    <property type="match status" value="1"/>
</dbReference>
<dbReference type="PANTHER" id="PTHR40079:SF4">
    <property type="entry name" value="GH26 DOMAIN-CONTAINING PROTEIN-RELATED"/>
    <property type="match status" value="1"/>
</dbReference>
<dbReference type="Pfam" id="PF02156">
    <property type="entry name" value="Glyco_hydro_26"/>
    <property type="match status" value="1"/>
</dbReference>
<keyword evidence="8" id="KW-1185">Reference proteome</keyword>
<dbReference type="AlphaFoldDB" id="A0AAW4FX13"/>
<gene>
    <name evidence="7" type="ORF">GFB56_34580</name>
</gene>
<dbReference type="RefSeq" id="WP_051509175.1">
    <property type="nucleotide sequence ID" value="NZ_CP083370.1"/>
</dbReference>
<evidence type="ECO:0000259" key="6">
    <source>
        <dbReference type="PROSITE" id="PS51764"/>
    </source>
</evidence>
<name>A0AAW4FX13_9HYPH</name>
<comment type="similarity">
    <text evidence="1 4">Belongs to the glycosyl hydrolase 26 family.</text>
</comment>
<dbReference type="SUPFAM" id="SSF51445">
    <property type="entry name" value="(Trans)glycosidases"/>
    <property type="match status" value="1"/>
</dbReference>
<feature type="active site" description="Nucleophile" evidence="4">
    <location>
        <position position="264"/>
    </location>
</feature>
<keyword evidence="3 4" id="KW-0326">Glycosidase</keyword>
<dbReference type="InterPro" id="IPR000805">
    <property type="entry name" value="Glyco_hydro_26"/>
</dbReference>
<comment type="caution">
    <text evidence="7">The sequence shown here is derived from an EMBL/GenBank/DDBJ whole genome shotgun (WGS) entry which is preliminary data.</text>
</comment>
<dbReference type="InterPro" id="IPR022790">
    <property type="entry name" value="GH26_dom"/>
</dbReference>
<dbReference type="Proteomes" id="UP000744980">
    <property type="component" value="Unassembled WGS sequence"/>
</dbReference>
<feature type="chain" id="PRO_5043767002" evidence="5">
    <location>
        <begin position="24"/>
        <end position="340"/>
    </location>
</feature>
<sequence>MSIAMFRSVFLAGLMALLPVAGASRVAAADLGGTVDRVLTTGSISSAARSAGTPGGEVAIGVYDPHDAVTGSAALTIEHVFIYWQALDKAMLKRKIAIAEGQGRALMISVEPYTHASNWRAGGERLFADIGRGRFDREIGDICRRAGAVAAPVYMRWGHEMEDPDGRYPWARRDMDGYKKAFRYFVRSCRELAPDARFVWSPKGHRNLAGYYPGDDVVDAIGIPVWGLQKMDVDYWGRERSFGETLGEKYRRVEGFGKPVMIAELGVAGSADYKRAWYAEIFDRRTYRARFPLLTAVVFFNDREPYKWPLGYGSPDWRLDKAALAALVSDKVEIVGRPTQ</sequence>
<accession>A0AAW4FX13</accession>
<dbReference type="GO" id="GO:0006080">
    <property type="term" value="P:substituted mannan metabolic process"/>
    <property type="evidence" value="ECO:0007669"/>
    <property type="project" value="InterPro"/>
</dbReference>
<evidence type="ECO:0000313" key="7">
    <source>
        <dbReference type="EMBL" id="MBM3095823.1"/>
    </source>
</evidence>
<feature type="signal peptide" evidence="5">
    <location>
        <begin position="1"/>
        <end position="23"/>
    </location>
</feature>
<keyword evidence="2 4" id="KW-0378">Hydrolase</keyword>
<dbReference type="PROSITE" id="PS51764">
    <property type="entry name" value="GH26"/>
    <property type="match status" value="1"/>
</dbReference>
<evidence type="ECO:0000256" key="3">
    <source>
        <dbReference type="ARBA" id="ARBA00023295"/>
    </source>
</evidence>
<organism evidence="7 8">
    <name type="scientific">Ensifer canadensis</name>
    <dbReference type="NCBI Taxonomy" id="555315"/>
    <lineage>
        <taxon>Bacteria</taxon>
        <taxon>Pseudomonadati</taxon>
        <taxon>Pseudomonadota</taxon>
        <taxon>Alphaproteobacteria</taxon>
        <taxon>Hyphomicrobiales</taxon>
        <taxon>Rhizobiaceae</taxon>
        <taxon>Sinorhizobium/Ensifer group</taxon>
        <taxon>Ensifer</taxon>
    </lineage>
</organism>
<evidence type="ECO:0000256" key="4">
    <source>
        <dbReference type="PROSITE-ProRule" id="PRU01100"/>
    </source>
</evidence>
<feature type="active site" description="Proton donor" evidence="4">
    <location>
        <position position="160"/>
    </location>
</feature>
<evidence type="ECO:0000313" key="8">
    <source>
        <dbReference type="Proteomes" id="UP000744980"/>
    </source>
</evidence>
<evidence type="ECO:0000256" key="5">
    <source>
        <dbReference type="SAM" id="SignalP"/>
    </source>
</evidence>
<dbReference type="GO" id="GO:0016985">
    <property type="term" value="F:mannan endo-1,4-beta-mannosidase activity"/>
    <property type="evidence" value="ECO:0007669"/>
    <property type="project" value="InterPro"/>
</dbReference>
<dbReference type="Gene3D" id="3.20.20.80">
    <property type="entry name" value="Glycosidases"/>
    <property type="match status" value="1"/>
</dbReference>
<dbReference type="InterPro" id="IPR017853">
    <property type="entry name" value="GH"/>
</dbReference>
<evidence type="ECO:0000256" key="1">
    <source>
        <dbReference type="ARBA" id="ARBA00007754"/>
    </source>
</evidence>